<evidence type="ECO:0000313" key="2">
    <source>
        <dbReference type="EMBL" id="VFT92966.1"/>
    </source>
</evidence>
<dbReference type="OrthoDB" id="10513040at2759"/>
<name>A0A485L513_9STRA</name>
<gene>
    <name evidence="2" type="primary">Aste57867_16188</name>
    <name evidence="1" type="ORF">As57867_016132</name>
    <name evidence="2" type="ORF">ASTE57867_16188</name>
</gene>
<dbReference type="EMBL" id="VJMH01005853">
    <property type="protein sequence ID" value="KAF0692730.1"/>
    <property type="molecule type" value="Genomic_DNA"/>
</dbReference>
<evidence type="ECO:0000313" key="3">
    <source>
        <dbReference type="Proteomes" id="UP000332933"/>
    </source>
</evidence>
<dbReference type="Proteomes" id="UP000332933">
    <property type="component" value="Unassembled WGS sequence"/>
</dbReference>
<dbReference type="AlphaFoldDB" id="A0A485L513"/>
<protein>
    <submittedName>
        <fullName evidence="2">Aste57867_16188 protein</fullName>
    </submittedName>
</protein>
<accession>A0A485L513</accession>
<evidence type="ECO:0000313" key="1">
    <source>
        <dbReference type="EMBL" id="KAF0692730.1"/>
    </source>
</evidence>
<reference evidence="2 3" key="1">
    <citation type="submission" date="2019-03" db="EMBL/GenBank/DDBJ databases">
        <authorList>
            <person name="Gaulin E."/>
            <person name="Dumas B."/>
        </authorList>
    </citation>
    <scope>NUCLEOTIDE SEQUENCE [LARGE SCALE GENOMIC DNA]</scope>
    <source>
        <strain evidence="2">CBS 568.67</strain>
    </source>
</reference>
<sequence>MCQAPNHIQRHLPKLNEAIYHQRRQLRVAQIVRLLRQSPDSHWSQLNSLSFAALAMKLERLIYRALPESVGLLPEPVLELRLRRLIKRILVSKNIPLGNSNNHQTNNSDPNDLIVAV</sequence>
<reference evidence="1" key="2">
    <citation type="submission" date="2019-06" db="EMBL/GenBank/DDBJ databases">
        <title>Genomics analysis of Aphanomyces spp. identifies a new class of oomycete effector associated with host adaptation.</title>
        <authorList>
            <person name="Gaulin E."/>
        </authorList>
    </citation>
    <scope>NUCLEOTIDE SEQUENCE</scope>
    <source>
        <strain evidence="1">CBS 578.67</strain>
    </source>
</reference>
<organism evidence="2 3">
    <name type="scientific">Aphanomyces stellatus</name>
    <dbReference type="NCBI Taxonomy" id="120398"/>
    <lineage>
        <taxon>Eukaryota</taxon>
        <taxon>Sar</taxon>
        <taxon>Stramenopiles</taxon>
        <taxon>Oomycota</taxon>
        <taxon>Saprolegniomycetes</taxon>
        <taxon>Saprolegniales</taxon>
        <taxon>Verrucalvaceae</taxon>
        <taxon>Aphanomyces</taxon>
    </lineage>
</organism>
<dbReference type="EMBL" id="CAADRA010005874">
    <property type="protein sequence ID" value="VFT92966.1"/>
    <property type="molecule type" value="Genomic_DNA"/>
</dbReference>
<proteinExistence type="predicted"/>
<keyword evidence="3" id="KW-1185">Reference proteome</keyword>